<evidence type="ECO:0000256" key="1">
    <source>
        <dbReference type="ARBA" id="ARBA00005254"/>
    </source>
</evidence>
<sequence>MTDYDDLNVQWCGEHVVVVEICRPPTNFFDVELIKQLADTFETLERNDRCRAVVLAAQGRVFCAGADFSGSGAGLFDETSDHNALSLYQEAIRLYKFTKPVVGAIQGPAIGGGLGLALVPDFRVVCHETRFAANFVQLGVHPGFGISLVLPKLIGEQNAKLMLLTGRRIKGEEALRFGLADLLVDAEEVQSAAIEFATEIAQCAPLAVESTRSTMRSGLVEQLASHLEHEFAEQVCLAKTLDHKEGVTAVTERRPGVFRRG</sequence>
<dbReference type="Gene3D" id="3.90.226.10">
    <property type="entry name" value="2-enoyl-CoA Hydratase, Chain A, domain 1"/>
    <property type="match status" value="1"/>
</dbReference>
<dbReference type="InterPro" id="IPR001753">
    <property type="entry name" value="Enoyl-CoA_hydra/iso"/>
</dbReference>
<evidence type="ECO:0000313" key="3">
    <source>
        <dbReference type="Proteomes" id="UP000239866"/>
    </source>
</evidence>
<dbReference type="PANTHER" id="PTHR43802:SF1">
    <property type="entry name" value="IP11341P-RELATED"/>
    <property type="match status" value="1"/>
</dbReference>
<dbReference type="Proteomes" id="UP000239866">
    <property type="component" value="Unassembled WGS sequence"/>
</dbReference>
<reference evidence="2 3" key="1">
    <citation type="submission" date="2018-03" db="EMBL/GenBank/DDBJ databases">
        <title>Marinobacter brunus sp. nov., a marine bacterium of Gamma-proteobacteria isolated from the surface seawater of the South China Sea.</title>
        <authorList>
            <person name="Cheng H."/>
            <person name="Wu Y.-H."/>
            <person name="Xamxidin M."/>
            <person name="Xu X.-W."/>
        </authorList>
    </citation>
    <scope>NUCLEOTIDE SEQUENCE [LARGE SCALE GENOMIC DNA]</scope>
    <source>
        <strain evidence="2 3">NH169-3</strain>
    </source>
</reference>
<dbReference type="AlphaFoldDB" id="A0A2T1KP36"/>
<evidence type="ECO:0000313" key="2">
    <source>
        <dbReference type="EMBL" id="PSF11906.1"/>
    </source>
</evidence>
<proteinExistence type="inferred from homology"/>
<accession>A0A2T1KP36</accession>
<comment type="similarity">
    <text evidence="1">Belongs to the enoyl-CoA hydratase/isomerase family.</text>
</comment>
<organism evidence="2 3">
    <name type="scientific">Marinobacter fuscus</name>
    <dbReference type="NCBI Taxonomy" id="2109942"/>
    <lineage>
        <taxon>Bacteria</taxon>
        <taxon>Pseudomonadati</taxon>
        <taxon>Pseudomonadota</taxon>
        <taxon>Gammaproteobacteria</taxon>
        <taxon>Pseudomonadales</taxon>
        <taxon>Marinobacteraceae</taxon>
        <taxon>Marinobacter</taxon>
    </lineage>
</organism>
<dbReference type="CDD" id="cd06558">
    <property type="entry name" value="crotonase-like"/>
    <property type="match status" value="1"/>
</dbReference>
<dbReference type="SUPFAM" id="SSF52096">
    <property type="entry name" value="ClpP/crotonase"/>
    <property type="match status" value="1"/>
</dbReference>
<keyword evidence="3" id="KW-1185">Reference proteome</keyword>
<gene>
    <name evidence="2" type="ORF">C7H09_04935</name>
</gene>
<dbReference type="GO" id="GO:0003824">
    <property type="term" value="F:catalytic activity"/>
    <property type="evidence" value="ECO:0007669"/>
    <property type="project" value="UniProtKB-ARBA"/>
</dbReference>
<dbReference type="Pfam" id="PF00378">
    <property type="entry name" value="ECH_1"/>
    <property type="match status" value="1"/>
</dbReference>
<name>A0A2T1KP36_9GAMM</name>
<dbReference type="RefSeq" id="WP_106761501.1">
    <property type="nucleotide sequence ID" value="NZ_PXNP01000019.1"/>
</dbReference>
<dbReference type="InterPro" id="IPR029045">
    <property type="entry name" value="ClpP/crotonase-like_dom_sf"/>
</dbReference>
<dbReference type="EMBL" id="PXNP01000019">
    <property type="protein sequence ID" value="PSF11906.1"/>
    <property type="molecule type" value="Genomic_DNA"/>
</dbReference>
<protein>
    <submittedName>
        <fullName evidence="2">Enoyl-CoA hydratase</fullName>
    </submittedName>
</protein>
<comment type="caution">
    <text evidence="2">The sequence shown here is derived from an EMBL/GenBank/DDBJ whole genome shotgun (WGS) entry which is preliminary data.</text>
</comment>
<dbReference type="OrthoDB" id="9807606at2"/>
<dbReference type="PANTHER" id="PTHR43802">
    <property type="entry name" value="ENOYL-COA HYDRATASE"/>
    <property type="match status" value="1"/>
</dbReference>